<keyword evidence="3" id="KW-0804">Transcription</keyword>
<comment type="caution">
    <text evidence="5">The sequence shown here is derived from an EMBL/GenBank/DDBJ whole genome shotgun (WGS) entry which is preliminary data.</text>
</comment>
<evidence type="ECO:0000256" key="3">
    <source>
        <dbReference type="ARBA" id="ARBA00023163"/>
    </source>
</evidence>
<dbReference type="InterPro" id="IPR018060">
    <property type="entry name" value="HTH_AraC"/>
</dbReference>
<dbReference type="InterPro" id="IPR050204">
    <property type="entry name" value="AraC_XylS_family_regulators"/>
</dbReference>
<keyword evidence="2 5" id="KW-0238">DNA-binding</keyword>
<dbReference type="Proteomes" id="UP000240971">
    <property type="component" value="Unassembled WGS sequence"/>
</dbReference>
<dbReference type="AlphaFoldDB" id="A0A2P8HDT0"/>
<feature type="domain" description="HTH araC/xylS-type" evidence="4">
    <location>
        <begin position="186"/>
        <end position="287"/>
    </location>
</feature>
<dbReference type="Gene3D" id="1.10.10.60">
    <property type="entry name" value="Homeodomain-like"/>
    <property type="match status" value="1"/>
</dbReference>
<sequence length="302" mass="35011">MYFYLTVNQSPYPKKIQHIANHMVTTIEHLPALPLRNYIRCYCLREIDTHGTDLLKAIHAIDQSFMTFWLSNTPLLYETDKGVQQINIKQRQLLGIPSCFQGHQTYNGKYCFFTVHFRANGFFRIFNIPMCHLSDHLLHSDDLIGKNVQFLQEQLEEAGNMEEMTSAADQYFLTALLKNKAKNTVDNITAAANTILRHHDTVNIKALAQQVNMSLRGFEQHFAEQVGITPRLFARVVRFNKVLLLKTMHPHKNWTDIAHSCGYFDQMHLVKDFKVFSGHSPRSFLQQLPPPRENFIKTVDGY</sequence>
<protein>
    <submittedName>
        <fullName evidence="5">AraC-like DNA-binding protein</fullName>
    </submittedName>
</protein>
<reference evidence="5 6" key="1">
    <citation type="submission" date="2018-03" db="EMBL/GenBank/DDBJ databases">
        <title>Genomic Encyclopedia of Archaeal and Bacterial Type Strains, Phase II (KMG-II): from individual species to whole genera.</title>
        <authorList>
            <person name="Goeker M."/>
        </authorList>
    </citation>
    <scope>NUCLEOTIDE SEQUENCE [LARGE SCALE GENOMIC DNA]</scope>
    <source>
        <strain evidence="5 6">DSM 24859</strain>
    </source>
</reference>
<keyword evidence="6" id="KW-1185">Reference proteome</keyword>
<dbReference type="PANTHER" id="PTHR46796">
    <property type="entry name" value="HTH-TYPE TRANSCRIPTIONAL ACTIVATOR RHAS-RELATED"/>
    <property type="match status" value="1"/>
</dbReference>
<evidence type="ECO:0000313" key="6">
    <source>
        <dbReference type="Proteomes" id="UP000240971"/>
    </source>
</evidence>
<evidence type="ECO:0000313" key="5">
    <source>
        <dbReference type="EMBL" id="PSL44369.1"/>
    </source>
</evidence>
<evidence type="ECO:0000256" key="1">
    <source>
        <dbReference type="ARBA" id="ARBA00023015"/>
    </source>
</evidence>
<proteinExistence type="predicted"/>
<dbReference type="PANTHER" id="PTHR46796:SF13">
    <property type="entry name" value="HTH-TYPE TRANSCRIPTIONAL ACTIVATOR RHAS"/>
    <property type="match status" value="1"/>
</dbReference>
<dbReference type="EMBL" id="PYAW01000006">
    <property type="protein sequence ID" value="PSL44369.1"/>
    <property type="molecule type" value="Genomic_DNA"/>
</dbReference>
<organism evidence="5 6">
    <name type="scientific">Chitinophaga niastensis</name>
    <dbReference type="NCBI Taxonomy" id="536980"/>
    <lineage>
        <taxon>Bacteria</taxon>
        <taxon>Pseudomonadati</taxon>
        <taxon>Bacteroidota</taxon>
        <taxon>Chitinophagia</taxon>
        <taxon>Chitinophagales</taxon>
        <taxon>Chitinophagaceae</taxon>
        <taxon>Chitinophaga</taxon>
    </lineage>
</organism>
<dbReference type="GO" id="GO:0043565">
    <property type="term" value="F:sequence-specific DNA binding"/>
    <property type="evidence" value="ECO:0007669"/>
    <property type="project" value="InterPro"/>
</dbReference>
<keyword evidence="1" id="KW-0805">Transcription regulation</keyword>
<dbReference type="Pfam" id="PF12833">
    <property type="entry name" value="HTH_18"/>
    <property type="match status" value="1"/>
</dbReference>
<accession>A0A2P8HDT0</accession>
<evidence type="ECO:0000256" key="2">
    <source>
        <dbReference type="ARBA" id="ARBA00023125"/>
    </source>
</evidence>
<name>A0A2P8HDT0_CHINA</name>
<evidence type="ECO:0000259" key="4">
    <source>
        <dbReference type="PROSITE" id="PS01124"/>
    </source>
</evidence>
<gene>
    <name evidence="5" type="ORF">CLV51_106235</name>
</gene>
<dbReference type="GO" id="GO:0003700">
    <property type="term" value="F:DNA-binding transcription factor activity"/>
    <property type="evidence" value="ECO:0007669"/>
    <property type="project" value="InterPro"/>
</dbReference>
<dbReference type="SMART" id="SM00342">
    <property type="entry name" value="HTH_ARAC"/>
    <property type="match status" value="1"/>
</dbReference>
<dbReference type="PROSITE" id="PS01124">
    <property type="entry name" value="HTH_ARAC_FAMILY_2"/>
    <property type="match status" value="1"/>
</dbReference>